<feature type="transmembrane region" description="Helical" evidence="1">
    <location>
        <begin position="81"/>
        <end position="100"/>
    </location>
</feature>
<evidence type="ECO:0000313" key="3">
    <source>
        <dbReference type="Proteomes" id="UP000050326"/>
    </source>
</evidence>
<dbReference type="STRING" id="36849.OXPF_05360"/>
<keyword evidence="1" id="KW-1133">Transmembrane helix</keyword>
<keyword evidence="1" id="KW-0812">Transmembrane</keyword>
<dbReference type="InterPro" id="IPR036259">
    <property type="entry name" value="MFS_trans_sf"/>
</dbReference>
<feature type="transmembrane region" description="Helical" evidence="1">
    <location>
        <begin position="50"/>
        <end position="69"/>
    </location>
</feature>
<gene>
    <name evidence="2" type="ORF">OXPF_05360</name>
</gene>
<organism evidence="2 3">
    <name type="scientific">Oxobacter pfennigii</name>
    <dbReference type="NCBI Taxonomy" id="36849"/>
    <lineage>
        <taxon>Bacteria</taxon>
        <taxon>Bacillati</taxon>
        <taxon>Bacillota</taxon>
        <taxon>Clostridia</taxon>
        <taxon>Eubacteriales</taxon>
        <taxon>Clostridiaceae</taxon>
        <taxon>Oxobacter</taxon>
    </lineage>
</organism>
<feature type="transmembrane region" description="Helical" evidence="1">
    <location>
        <begin position="106"/>
        <end position="124"/>
    </location>
</feature>
<evidence type="ECO:0000256" key="1">
    <source>
        <dbReference type="SAM" id="Phobius"/>
    </source>
</evidence>
<dbReference type="SUPFAM" id="SSF103473">
    <property type="entry name" value="MFS general substrate transporter"/>
    <property type="match status" value="1"/>
</dbReference>
<evidence type="ECO:0000313" key="2">
    <source>
        <dbReference type="EMBL" id="KPU46055.1"/>
    </source>
</evidence>
<dbReference type="AlphaFoldDB" id="A0A0P8WDL8"/>
<reference evidence="2 3" key="1">
    <citation type="submission" date="2015-09" db="EMBL/GenBank/DDBJ databases">
        <title>Genome sequence of Oxobacter pfennigii DSM 3222.</title>
        <authorList>
            <person name="Poehlein A."/>
            <person name="Bengelsdorf F.R."/>
            <person name="Schiel-Bengelsdorf B."/>
            <person name="Duerre P."/>
            <person name="Daniel R."/>
        </authorList>
    </citation>
    <scope>NUCLEOTIDE SEQUENCE [LARGE SCALE GENOMIC DNA]</scope>
    <source>
        <strain evidence="2 3">DSM 3222</strain>
    </source>
</reference>
<comment type="caution">
    <text evidence="2">The sequence shown here is derived from an EMBL/GenBank/DDBJ whole genome shotgun (WGS) entry which is preliminary data.</text>
</comment>
<name>A0A0P8WDL8_9CLOT</name>
<accession>A0A0P8WDL8</accession>
<protein>
    <submittedName>
        <fullName evidence="2">Uncharacterized protein</fullName>
    </submittedName>
</protein>
<feature type="transmembrane region" description="Helical" evidence="1">
    <location>
        <begin position="17"/>
        <end position="38"/>
    </location>
</feature>
<dbReference type="EMBL" id="LKET01000016">
    <property type="protein sequence ID" value="KPU46055.1"/>
    <property type="molecule type" value="Genomic_DNA"/>
</dbReference>
<dbReference type="Proteomes" id="UP000050326">
    <property type="component" value="Unassembled WGS sequence"/>
</dbReference>
<proteinExistence type="predicted"/>
<keyword evidence="1" id="KW-0472">Membrane</keyword>
<keyword evidence="3" id="KW-1185">Reference proteome</keyword>
<sequence>MRLYYHKDTEENKKPDIIITAVFIVILIIGLSICPKGTLYEVNESNIRDYSISLFLIFVSIIYFFISLALKYKDKWKSVKFIILIIFIICGIFSLVSISAGSVKLIAGSSVLFGMLMGSVLAIII</sequence>
<dbReference type="RefSeq" id="WP_054873660.1">
    <property type="nucleotide sequence ID" value="NZ_LKET01000016.1"/>
</dbReference>